<keyword evidence="2" id="KW-1185">Reference proteome</keyword>
<reference evidence="2" key="2">
    <citation type="journal article" date="2017" name="J. Anim. Genet.">
        <title>Multiple reference genome sequences of hot pepper reveal the massive evolution of plant disease resistance genes by retroduplication.</title>
        <authorList>
            <person name="Kim S."/>
            <person name="Park J."/>
            <person name="Yeom S.-I."/>
            <person name="Kim Y.-M."/>
            <person name="Seo E."/>
            <person name="Kim K.-T."/>
            <person name="Kim M.-S."/>
            <person name="Lee J.M."/>
            <person name="Cheong K."/>
            <person name="Shin H.-S."/>
            <person name="Kim S.-B."/>
            <person name="Han K."/>
            <person name="Lee J."/>
            <person name="Park M."/>
            <person name="Lee H.-A."/>
            <person name="Lee H.-Y."/>
            <person name="Lee Y."/>
            <person name="Oh S."/>
            <person name="Lee J.H."/>
            <person name="Choi E."/>
            <person name="Choi E."/>
            <person name="Lee S.E."/>
            <person name="Jeon J."/>
            <person name="Kim H."/>
            <person name="Choi G."/>
            <person name="Song H."/>
            <person name="Lee J."/>
            <person name="Lee S.-C."/>
            <person name="Kwon J.-K."/>
            <person name="Lee H.-Y."/>
            <person name="Koo N."/>
            <person name="Hong Y."/>
            <person name="Kim R.W."/>
            <person name="Kang W.-H."/>
            <person name="Huh J.H."/>
            <person name="Kang B.-C."/>
            <person name="Yang T.-J."/>
            <person name="Lee Y.-H."/>
            <person name="Bennetzen J.L."/>
            <person name="Choi D."/>
        </authorList>
    </citation>
    <scope>NUCLEOTIDE SEQUENCE [LARGE SCALE GENOMIC DNA]</scope>
    <source>
        <strain evidence="2">cv. PBC81</strain>
    </source>
</reference>
<accession>A0A2G2V795</accession>
<evidence type="ECO:0000313" key="2">
    <source>
        <dbReference type="Proteomes" id="UP000224567"/>
    </source>
</evidence>
<comment type="caution">
    <text evidence="1">The sequence shown here is derived from an EMBL/GenBank/DDBJ whole genome shotgun (WGS) entry which is preliminary data.</text>
</comment>
<proteinExistence type="predicted"/>
<dbReference type="EMBL" id="MLFT02000173">
    <property type="protein sequence ID" value="PHT28855.1"/>
    <property type="molecule type" value="Genomic_DNA"/>
</dbReference>
<name>A0A2G2V795_CAPBA</name>
<evidence type="ECO:0000313" key="1">
    <source>
        <dbReference type="EMBL" id="PHT28855.1"/>
    </source>
</evidence>
<sequence>MRDRDEEIVLNFTHISNTGSNLKTDSLRIHHFQRGSVAWLERRRGLSKVSLWGEELRLCHSCWTFAGGDKEGDWRTEDGAAAWRLGWPSPSMAAPLVALFAGGGREGRGLAIGTTAGLTWGRRWRPGDEDSERWGMVLVVDWRQRDQRRGGRSRCRGVCREREERGREIEPEVGEKIRVRIGIGAFPLSDWHLASPLSDWHLSFSIVSSAFWLTHRRISIGSFPSSDQYWSFSIVGLALDIFHCRIDIGASLSSDQHWSFSIIGLAFVLLHHQISIGDSSSSVQYLGFPIVVSALELFHRRIDIGASPLLDQHLSFSIIGSALELFHRRIALELLHYRISIWASPSSDKHWSLSSIGAYPSSDQHWSFSICRIRIGGFPSSDRHLSFSIIGSALELLDHYFSIWASLSSDQH</sequence>
<gene>
    <name evidence="1" type="ORF">CQW23_31533</name>
</gene>
<organism evidence="1 2">
    <name type="scientific">Capsicum baccatum</name>
    <name type="common">Peruvian pepper</name>
    <dbReference type="NCBI Taxonomy" id="33114"/>
    <lineage>
        <taxon>Eukaryota</taxon>
        <taxon>Viridiplantae</taxon>
        <taxon>Streptophyta</taxon>
        <taxon>Embryophyta</taxon>
        <taxon>Tracheophyta</taxon>
        <taxon>Spermatophyta</taxon>
        <taxon>Magnoliopsida</taxon>
        <taxon>eudicotyledons</taxon>
        <taxon>Gunneridae</taxon>
        <taxon>Pentapetalae</taxon>
        <taxon>asterids</taxon>
        <taxon>lamiids</taxon>
        <taxon>Solanales</taxon>
        <taxon>Solanaceae</taxon>
        <taxon>Solanoideae</taxon>
        <taxon>Capsiceae</taxon>
        <taxon>Capsicum</taxon>
    </lineage>
</organism>
<dbReference type="Proteomes" id="UP000224567">
    <property type="component" value="Unassembled WGS sequence"/>
</dbReference>
<protein>
    <submittedName>
        <fullName evidence="1">Uncharacterized protein</fullName>
    </submittedName>
</protein>
<dbReference type="AlphaFoldDB" id="A0A2G2V795"/>
<reference evidence="1 2" key="1">
    <citation type="journal article" date="2017" name="Genome Biol.">
        <title>New reference genome sequences of hot pepper reveal the massive evolution of plant disease-resistance genes by retroduplication.</title>
        <authorList>
            <person name="Kim S."/>
            <person name="Park J."/>
            <person name="Yeom S.I."/>
            <person name="Kim Y.M."/>
            <person name="Seo E."/>
            <person name="Kim K.T."/>
            <person name="Kim M.S."/>
            <person name="Lee J.M."/>
            <person name="Cheong K."/>
            <person name="Shin H.S."/>
            <person name="Kim S.B."/>
            <person name="Han K."/>
            <person name="Lee J."/>
            <person name="Park M."/>
            <person name="Lee H.A."/>
            <person name="Lee H.Y."/>
            <person name="Lee Y."/>
            <person name="Oh S."/>
            <person name="Lee J.H."/>
            <person name="Choi E."/>
            <person name="Choi E."/>
            <person name="Lee S.E."/>
            <person name="Jeon J."/>
            <person name="Kim H."/>
            <person name="Choi G."/>
            <person name="Song H."/>
            <person name="Lee J."/>
            <person name="Lee S.C."/>
            <person name="Kwon J.K."/>
            <person name="Lee H.Y."/>
            <person name="Koo N."/>
            <person name="Hong Y."/>
            <person name="Kim R.W."/>
            <person name="Kang W.H."/>
            <person name="Huh J.H."/>
            <person name="Kang B.C."/>
            <person name="Yang T.J."/>
            <person name="Lee Y.H."/>
            <person name="Bennetzen J.L."/>
            <person name="Choi D."/>
        </authorList>
    </citation>
    <scope>NUCLEOTIDE SEQUENCE [LARGE SCALE GENOMIC DNA]</scope>
    <source>
        <strain evidence="2">cv. PBC81</strain>
    </source>
</reference>